<dbReference type="Proteomes" id="UP000033123">
    <property type="component" value="Chromosome"/>
</dbReference>
<dbReference type="KEGG" id="msj:MSSAC_2795"/>
<dbReference type="GeneID" id="24872457"/>
<feature type="region of interest" description="Disordered" evidence="1">
    <location>
        <begin position="91"/>
        <end position="120"/>
    </location>
</feature>
<dbReference type="PATRIC" id="fig|1434118.4.peg.3628"/>
<gene>
    <name evidence="2" type="ORF">MSSAC_2795</name>
</gene>
<dbReference type="AlphaFoldDB" id="A0A0E3PQW2"/>
<evidence type="ECO:0000313" key="2">
    <source>
        <dbReference type="EMBL" id="AKB37385.1"/>
    </source>
</evidence>
<reference evidence="2 3" key="1">
    <citation type="submission" date="2014-07" db="EMBL/GenBank/DDBJ databases">
        <title>Methanogenic archaea and the global carbon cycle.</title>
        <authorList>
            <person name="Henriksen J.R."/>
            <person name="Luke J."/>
            <person name="Reinhart S."/>
            <person name="Benedict M.N."/>
            <person name="Youngblut N.D."/>
            <person name="Metcalf M.E."/>
            <person name="Whitaker R.J."/>
            <person name="Metcalf W.W."/>
        </authorList>
    </citation>
    <scope>NUCLEOTIDE SEQUENCE [LARGE SCALE GENOMIC DNA]</scope>
    <source>
        <strain evidence="2 3">C2J</strain>
    </source>
</reference>
<evidence type="ECO:0000256" key="1">
    <source>
        <dbReference type="SAM" id="MobiDB-lite"/>
    </source>
</evidence>
<evidence type="ECO:0000313" key="3">
    <source>
        <dbReference type="Proteomes" id="UP000033123"/>
    </source>
</evidence>
<dbReference type="STRING" id="1434118.MSSAC_2795"/>
<organism evidence="2 3">
    <name type="scientific">Methanosarcina siciliae C2J</name>
    <dbReference type="NCBI Taxonomy" id="1434118"/>
    <lineage>
        <taxon>Archaea</taxon>
        <taxon>Methanobacteriati</taxon>
        <taxon>Methanobacteriota</taxon>
        <taxon>Stenosarchaea group</taxon>
        <taxon>Methanomicrobia</taxon>
        <taxon>Methanosarcinales</taxon>
        <taxon>Methanosarcinaceae</taxon>
        <taxon>Methanosarcina</taxon>
    </lineage>
</organism>
<accession>A0A0E3PQW2</accession>
<dbReference type="RefSeq" id="WP_048183711.1">
    <property type="nucleotide sequence ID" value="NZ_CP009508.1"/>
</dbReference>
<feature type="region of interest" description="Disordered" evidence="1">
    <location>
        <begin position="1"/>
        <end position="22"/>
    </location>
</feature>
<name>A0A0E3PQW2_9EURY</name>
<feature type="compositionally biased region" description="Basic and acidic residues" evidence="1">
    <location>
        <begin position="91"/>
        <end position="103"/>
    </location>
</feature>
<protein>
    <submittedName>
        <fullName evidence="2">Uncharacterized protein</fullName>
    </submittedName>
</protein>
<dbReference type="HOGENOM" id="CLU_1227679_0_0_2"/>
<dbReference type="EMBL" id="CP009508">
    <property type="protein sequence ID" value="AKB37385.1"/>
    <property type="molecule type" value="Genomic_DNA"/>
</dbReference>
<feature type="compositionally biased region" description="Polar residues" evidence="1">
    <location>
        <begin position="9"/>
        <end position="22"/>
    </location>
</feature>
<proteinExistence type="predicted"/>
<sequence>MSEELQNIKAATSDDQNSTHSGSISLPDLNLSIPVHIHLTADPALHAALEKIAAVLSAAGEPIYYGLNREQTAELVEKGIVNSVMTGLDPAQKDEKIEAESEKFPSNPEKSQQNLKKTRKNVKWTDIPKHSHLRYRTEEGKLILNYAGSIVETTWQQMEKASKVDQKYQKQEIEKILGAKRASNRKAAISLFLKLIEKGDIKVPTPNEEFEKNFQQFQSEEEVSA</sequence>